<proteinExistence type="inferred from homology"/>
<keyword evidence="7" id="KW-1003">Cell membrane</keyword>
<dbReference type="GO" id="GO:0005886">
    <property type="term" value="C:plasma membrane"/>
    <property type="evidence" value="ECO:0007669"/>
    <property type="project" value="UniProtKB-SubCell"/>
</dbReference>
<dbReference type="RefSeq" id="WP_115026374.1">
    <property type="nucleotide sequence ID" value="NZ_UGHZ01000001.1"/>
</dbReference>
<dbReference type="Proteomes" id="UP000255335">
    <property type="component" value="Unassembled WGS sequence"/>
</dbReference>
<accession>A0A377JPV2</accession>
<evidence type="ECO:0000256" key="2">
    <source>
        <dbReference type="ARBA" id="ARBA00022448"/>
    </source>
</evidence>
<dbReference type="GO" id="GO:0046933">
    <property type="term" value="F:proton-transporting ATP synthase activity, rotational mechanism"/>
    <property type="evidence" value="ECO:0007669"/>
    <property type="project" value="UniProtKB-UniRule"/>
</dbReference>
<dbReference type="GO" id="GO:0045259">
    <property type="term" value="C:proton-transporting ATP synthase complex"/>
    <property type="evidence" value="ECO:0007669"/>
    <property type="project" value="UniProtKB-KW"/>
</dbReference>
<dbReference type="InterPro" id="IPR026015">
    <property type="entry name" value="ATP_synth_OSCP/delta_N_sf"/>
</dbReference>
<evidence type="ECO:0000256" key="3">
    <source>
        <dbReference type="ARBA" id="ARBA00022781"/>
    </source>
</evidence>
<organism evidence="8 9">
    <name type="scientific">Helicobacter cinaedi</name>
    <dbReference type="NCBI Taxonomy" id="213"/>
    <lineage>
        <taxon>Bacteria</taxon>
        <taxon>Pseudomonadati</taxon>
        <taxon>Campylobacterota</taxon>
        <taxon>Epsilonproteobacteria</taxon>
        <taxon>Campylobacterales</taxon>
        <taxon>Helicobacteraceae</taxon>
        <taxon>Helicobacter</taxon>
    </lineage>
</organism>
<evidence type="ECO:0000313" key="8">
    <source>
        <dbReference type="EMBL" id="STP09758.1"/>
    </source>
</evidence>
<keyword evidence="4 7" id="KW-0406">Ion transport</keyword>
<evidence type="ECO:0000256" key="1">
    <source>
        <dbReference type="ARBA" id="ARBA00004370"/>
    </source>
</evidence>
<evidence type="ECO:0000256" key="6">
    <source>
        <dbReference type="ARBA" id="ARBA00023310"/>
    </source>
</evidence>
<dbReference type="EMBL" id="UGHZ01000001">
    <property type="protein sequence ID" value="STP09758.1"/>
    <property type="molecule type" value="Genomic_DNA"/>
</dbReference>
<dbReference type="HAMAP" id="MF_01416">
    <property type="entry name" value="ATP_synth_delta_bact"/>
    <property type="match status" value="1"/>
</dbReference>
<sequence>MLNIISKKYTQALMDSGCDLDESLSILKAFSAVLKSKKVADIIASPFLSKTQKEEFLLDSLKNVDTKIQNFFRLIAQTDRILLIPYISNELEKRLLARKKEYAAVLVSKDELDTKTLEKIQDSLAKKLGVKLSIKQELSGIDGIKLSVEDLGIEVSFSKDRFSSDLKNHILKAL</sequence>
<dbReference type="Gene3D" id="1.10.520.20">
    <property type="entry name" value="N-terminal domain of the delta subunit of the F1F0-ATP synthase"/>
    <property type="match status" value="1"/>
</dbReference>
<dbReference type="Pfam" id="PF00213">
    <property type="entry name" value="OSCP"/>
    <property type="match status" value="1"/>
</dbReference>
<keyword evidence="2 7" id="KW-0813">Transport</keyword>
<gene>
    <name evidence="7 8" type="primary">atpH</name>
    <name evidence="8" type="ORF">NCTC12221_01204</name>
</gene>
<dbReference type="NCBIfam" id="NF006291">
    <property type="entry name" value="PRK08474.1"/>
    <property type="match status" value="1"/>
</dbReference>
<comment type="subcellular location">
    <subcellularLocation>
        <location evidence="7">Cell membrane</location>
        <topology evidence="7">Peripheral membrane protein</topology>
    </subcellularLocation>
    <subcellularLocation>
        <location evidence="1">Membrane</location>
    </subcellularLocation>
</comment>
<keyword evidence="6 7" id="KW-0066">ATP synthesis</keyword>
<comment type="function">
    <text evidence="7">F(1)F(0) ATP synthase produces ATP from ADP in the presence of a proton or sodium gradient. F-type ATPases consist of two structural domains, F(1) containing the extramembraneous catalytic core and F(0) containing the membrane proton channel, linked together by a central stalk and a peripheral stalk. During catalysis, ATP synthesis in the catalytic domain of F(1) is coupled via a rotary mechanism of the central stalk subunits to proton translocation.</text>
</comment>
<protein>
    <recommendedName>
        <fullName evidence="7">ATP synthase subunit delta</fullName>
    </recommendedName>
    <alternativeName>
        <fullName evidence="7">ATP synthase F(1) sector subunit delta</fullName>
    </alternativeName>
    <alternativeName>
        <fullName evidence="7">F-type ATPase subunit delta</fullName>
        <shortName evidence="7">F-ATPase subunit delta</shortName>
    </alternativeName>
</protein>
<keyword evidence="3 7" id="KW-0375">Hydrogen ion transport</keyword>
<dbReference type="SUPFAM" id="SSF47928">
    <property type="entry name" value="N-terminal domain of the delta subunit of the F1F0-ATP synthase"/>
    <property type="match status" value="1"/>
</dbReference>
<evidence type="ECO:0000256" key="7">
    <source>
        <dbReference type="HAMAP-Rule" id="MF_01416"/>
    </source>
</evidence>
<comment type="function">
    <text evidence="7">This protein is part of the stalk that links CF(0) to CF(1). It either transmits conformational changes from CF(0) to CF(1) or is implicated in proton conduction.</text>
</comment>
<evidence type="ECO:0000256" key="5">
    <source>
        <dbReference type="ARBA" id="ARBA00023136"/>
    </source>
</evidence>
<dbReference type="AlphaFoldDB" id="A0A377JPV2"/>
<name>A0A377JPV2_9HELI</name>
<evidence type="ECO:0000256" key="4">
    <source>
        <dbReference type="ARBA" id="ARBA00023065"/>
    </source>
</evidence>
<keyword evidence="7" id="KW-0139">CF(1)</keyword>
<comment type="similarity">
    <text evidence="7">Belongs to the ATPase delta chain family.</text>
</comment>
<reference evidence="8 9" key="1">
    <citation type="submission" date="2018-06" db="EMBL/GenBank/DDBJ databases">
        <authorList>
            <consortium name="Pathogen Informatics"/>
            <person name="Doyle S."/>
        </authorList>
    </citation>
    <scope>NUCLEOTIDE SEQUENCE [LARGE SCALE GENOMIC DNA]</scope>
    <source>
        <strain evidence="8 9">NCTC12221</strain>
    </source>
</reference>
<keyword evidence="5 7" id="KW-0472">Membrane</keyword>
<dbReference type="PANTHER" id="PTHR11910">
    <property type="entry name" value="ATP SYNTHASE DELTA CHAIN"/>
    <property type="match status" value="1"/>
</dbReference>
<dbReference type="InterPro" id="IPR000711">
    <property type="entry name" value="ATPase_OSCP/dsu"/>
</dbReference>
<evidence type="ECO:0000313" key="9">
    <source>
        <dbReference type="Proteomes" id="UP000255335"/>
    </source>
</evidence>